<reference evidence="1 2" key="1">
    <citation type="submission" date="2014-04" db="EMBL/GenBank/DDBJ databases">
        <authorList>
            <person name="Bishop-Lilly K.A."/>
            <person name="Broomall S.M."/>
            <person name="Chain P.S."/>
            <person name="Chertkov O."/>
            <person name="Coyne S.R."/>
            <person name="Daligault H.E."/>
            <person name="Davenport K.W."/>
            <person name="Erkkila T."/>
            <person name="Frey K.G."/>
            <person name="Gibbons H.S."/>
            <person name="Gu W."/>
            <person name="Jaissle J."/>
            <person name="Johnson S.L."/>
            <person name="Koroleva G.I."/>
            <person name="Ladner J.T."/>
            <person name="Lo C.-C."/>
            <person name="Minogue T.D."/>
            <person name="Munk C."/>
            <person name="Palacios G.F."/>
            <person name="Redden C.L."/>
            <person name="Rosenzweig C.N."/>
            <person name="Scholz M.B."/>
            <person name="Teshima H."/>
            <person name="Xu Y."/>
        </authorList>
    </citation>
    <scope>NUCLEOTIDE SEQUENCE [LARGE SCALE GENOMIC DNA]</scope>
    <source>
        <strain evidence="1 2">8244</strain>
    </source>
</reference>
<dbReference type="AlphaFoldDB" id="A0A090YLF2"/>
<accession>A0A090YLF2</accession>
<dbReference type="Proteomes" id="UP000029278">
    <property type="component" value="Unassembled WGS sequence"/>
</dbReference>
<evidence type="ECO:0000313" key="1">
    <source>
        <dbReference type="EMBL" id="KFM92990.1"/>
    </source>
</evidence>
<sequence length="68" mass="7730">MMKQSSRFMRSLTSDVHFYTAQMGRVPIVVFIAGELIGSGKIMEITKDSIKVGNDRYFRSACTFKYAI</sequence>
<evidence type="ECO:0000313" key="2">
    <source>
        <dbReference type="Proteomes" id="UP000029278"/>
    </source>
</evidence>
<dbReference type="STRING" id="44252.DJ90_2917"/>
<comment type="caution">
    <text evidence="1">The sequence shown here is derived from an EMBL/GenBank/DDBJ whole genome shotgun (WGS) entry which is preliminary data.</text>
</comment>
<protein>
    <submittedName>
        <fullName evidence="1">Uncharacterized protein</fullName>
    </submittedName>
</protein>
<gene>
    <name evidence="1" type="ORF">DJ90_2917</name>
</gene>
<keyword evidence="2" id="KW-1185">Reference proteome</keyword>
<proteinExistence type="predicted"/>
<name>A0A090YLF2_PAEMA</name>
<organism evidence="1 2">
    <name type="scientific">Paenibacillus macerans</name>
    <name type="common">Bacillus macerans</name>
    <dbReference type="NCBI Taxonomy" id="44252"/>
    <lineage>
        <taxon>Bacteria</taxon>
        <taxon>Bacillati</taxon>
        <taxon>Bacillota</taxon>
        <taxon>Bacilli</taxon>
        <taxon>Bacillales</taxon>
        <taxon>Paenibacillaceae</taxon>
        <taxon>Paenibacillus</taxon>
    </lineage>
</organism>
<dbReference type="HOGENOM" id="CLU_2789989_0_0_9"/>
<dbReference type="EMBL" id="JMQA01000053">
    <property type="protein sequence ID" value="KFM92990.1"/>
    <property type="molecule type" value="Genomic_DNA"/>
</dbReference>